<dbReference type="InterPro" id="IPR028322">
    <property type="entry name" value="PNRC-like_rgn"/>
</dbReference>
<feature type="compositionally biased region" description="Low complexity" evidence="3">
    <location>
        <begin position="292"/>
        <end position="313"/>
    </location>
</feature>
<feature type="compositionally biased region" description="Polar residues" evidence="3">
    <location>
        <begin position="86"/>
        <end position="113"/>
    </location>
</feature>
<comment type="similarity">
    <text evidence="2">Belongs to the EDC family.</text>
</comment>
<dbReference type="EMBL" id="GL996501">
    <property type="protein sequence ID" value="EGW33279.1"/>
    <property type="molecule type" value="Genomic_DNA"/>
</dbReference>
<name>G3ALN6_SPAPN</name>
<dbReference type="OrthoDB" id="4026794at2759"/>
<dbReference type="AlphaFoldDB" id="G3ALN6"/>
<evidence type="ECO:0008006" key="6">
    <source>
        <dbReference type="Google" id="ProtNLM"/>
    </source>
</evidence>
<reference evidence="4 5" key="1">
    <citation type="journal article" date="2011" name="Proc. Natl. Acad. Sci. U.S.A.">
        <title>Comparative genomics of xylose-fermenting fungi for enhanced biofuel production.</title>
        <authorList>
            <person name="Wohlbach D.J."/>
            <person name="Kuo A."/>
            <person name="Sato T.K."/>
            <person name="Potts K.M."/>
            <person name="Salamov A.A."/>
            <person name="LaButti K.M."/>
            <person name="Sun H."/>
            <person name="Clum A."/>
            <person name="Pangilinan J.L."/>
            <person name="Lindquist E.A."/>
            <person name="Lucas S."/>
            <person name="Lapidus A."/>
            <person name="Jin M."/>
            <person name="Gunawan C."/>
            <person name="Balan V."/>
            <person name="Dale B.E."/>
            <person name="Jeffries T.W."/>
            <person name="Zinkel R."/>
            <person name="Barry K.W."/>
            <person name="Grigoriev I.V."/>
            <person name="Gasch A.P."/>
        </authorList>
    </citation>
    <scope>NUCLEOTIDE SEQUENCE [LARGE SCALE GENOMIC DNA]</scope>
    <source>
        <strain evidence="5">NRRL Y-27907 / 11-Y1</strain>
    </source>
</reference>
<feature type="region of interest" description="Disordered" evidence="3">
    <location>
        <begin position="1"/>
        <end position="241"/>
    </location>
</feature>
<evidence type="ECO:0000256" key="3">
    <source>
        <dbReference type="SAM" id="MobiDB-lite"/>
    </source>
</evidence>
<dbReference type="eggNOG" id="ENOG502RIVV">
    <property type="taxonomic scope" value="Eukaryota"/>
</dbReference>
<proteinExistence type="inferred from homology"/>
<dbReference type="OMA" id="GYINYQY"/>
<dbReference type="InParanoid" id="G3ALN6"/>
<keyword evidence="5" id="KW-1185">Reference proteome</keyword>
<feature type="compositionally biased region" description="Low complexity" evidence="3">
    <location>
        <begin position="228"/>
        <end position="241"/>
    </location>
</feature>
<accession>G3ALN6</accession>
<feature type="compositionally biased region" description="Low complexity" evidence="3">
    <location>
        <begin position="177"/>
        <end position="200"/>
    </location>
</feature>
<gene>
    <name evidence="4" type="ORF">SPAPADRAFT_60614</name>
</gene>
<dbReference type="GeneID" id="18873491"/>
<organism evidence="5">
    <name type="scientific">Spathaspora passalidarum (strain NRRL Y-27907 / 11-Y1)</name>
    <dbReference type="NCBI Taxonomy" id="619300"/>
    <lineage>
        <taxon>Eukaryota</taxon>
        <taxon>Fungi</taxon>
        <taxon>Dikarya</taxon>
        <taxon>Ascomycota</taxon>
        <taxon>Saccharomycotina</taxon>
        <taxon>Pichiomycetes</taxon>
        <taxon>Debaryomycetaceae</taxon>
        <taxon>Spathaspora</taxon>
    </lineage>
</organism>
<sequence>MKLAASLSLPSGEKPDFMNEKPKKESRKKKSGTPSNEASLPNGEKPNFQGSRPNKKNIVPEQSLPNGEKPNFQPSKSKKSSHKEQSFPSGEKSNFQHSKSGSKSNFPQEQSLPSGEKPNFFNEKPTSKKNSSKNVKDKKVEDTYAGSSFHSSPLALNLPKPSFKASPKQGGADDELPSSSNSSVASSNSPVSTHGIAAGPGVPPPANAAPLTNPVTAYPPGSIPPPHIYQHPTPQQQYPYYPQFVQPGFSYQVTPQGYIQYQYPPYGQHHPQQMPQHPIYPHYQTPPPPHAAPQGIPPASQQQQQQPQQPAGGHKITFNELLSSSKN</sequence>
<feature type="compositionally biased region" description="Low complexity" evidence="3">
    <location>
        <begin position="261"/>
        <end position="283"/>
    </location>
</feature>
<dbReference type="Proteomes" id="UP000000709">
    <property type="component" value="Unassembled WGS sequence"/>
</dbReference>
<evidence type="ECO:0000313" key="4">
    <source>
        <dbReference type="EMBL" id="EGW33279.1"/>
    </source>
</evidence>
<keyword evidence="1" id="KW-0866">Nonsense-mediated mRNA decay</keyword>
<dbReference type="RefSeq" id="XP_007374794.1">
    <property type="nucleotide sequence ID" value="XM_007374732.1"/>
</dbReference>
<evidence type="ECO:0000256" key="2">
    <source>
        <dbReference type="ARBA" id="ARBA00061292"/>
    </source>
</evidence>
<dbReference type="HOGENOM" id="CLU_860511_0_0_1"/>
<dbReference type="Pfam" id="PF15365">
    <property type="entry name" value="PNRC"/>
    <property type="match status" value="1"/>
</dbReference>
<protein>
    <recommendedName>
        <fullName evidence="6">Enhancer of mRNA-decapping protein 1</fullName>
    </recommendedName>
</protein>
<dbReference type="KEGG" id="spaa:SPAPADRAFT_60614"/>
<feature type="compositionally biased region" description="Basic and acidic residues" evidence="3">
    <location>
        <begin position="13"/>
        <end position="23"/>
    </location>
</feature>
<evidence type="ECO:0000256" key="1">
    <source>
        <dbReference type="ARBA" id="ARBA00023161"/>
    </source>
</evidence>
<dbReference type="STRING" id="619300.G3ALN6"/>
<feature type="compositionally biased region" description="Low complexity" evidence="3">
    <location>
        <begin position="122"/>
        <end position="133"/>
    </location>
</feature>
<dbReference type="GO" id="GO:0000184">
    <property type="term" value="P:nuclear-transcribed mRNA catabolic process, nonsense-mediated decay"/>
    <property type="evidence" value="ECO:0007669"/>
    <property type="project" value="UniProtKB-KW"/>
</dbReference>
<feature type="region of interest" description="Disordered" evidence="3">
    <location>
        <begin position="261"/>
        <end position="327"/>
    </location>
</feature>
<evidence type="ECO:0000313" key="5">
    <source>
        <dbReference type="Proteomes" id="UP000000709"/>
    </source>
</evidence>